<organism evidence="3 4">
    <name type="scientific">Dissostichus mawsoni</name>
    <name type="common">Antarctic cod</name>
    <dbReference type="NCBI Taxonomy" id="36200"/>
    <lineage>
        <taxon>Eukaryota</taxon>
        <taxon>Metazoa</taxon>
        <taxon>Chordata</taxon>
        <taxon>Craniata</taxon>
        <taxon>Vertebrata</taxon>
        <taxon>Euteleostomi</taxon>
        <taxon>Actinopterygii</taxon>
        <taxon>Neopterygii</taxon>
        <taxon>Teleostei</taxon>
        <taxon>Neoteleostei</taxon>
        <taxon>Acanthomorphata</taxon>
        <taxon>Eupercaria</taxon>
        <taxon>Perciformes</taxon>
        <taxon>Notothenioidei</taxon>
        <taxon>Nototheniidae</taxon>
        <taxon>Dissostichus</taxon>
    </lineage>
</organism>
<name>A0A7J5XSB1_DISMA</name>
<feature type="compositionally biased region" description="Polar residues" evidence="1">
    <location>
        <begin position="1"/>
        <end position="24"/>
    </location>
</feature>
<protein>
    <recommendedName>
        <fullName evidence="2">Little elongation complex subunit 1 C-terminal domain-containing protein</fullName>
    </recommendedName>
</protein>
<dbReference type="Pfam" id="PF25817">
    <property type="entry name" value="ICE1_C"/>
    <property type="match status" value="1"/>
</dbReference>
<proteinExistence type="predicted"/>
<feature type="domain" description="Little elongation complex subunit 1 C-terminal" evidence="2">
    <location>
        <begin position="183"/>
        <end position="228"/>
    </location>
</feature>
<keyword evidence="4" id="KW-1185">Reference proteome</keyword>
<evidence type="ECO:0000313" key="3">
    <source>
        <dbReference type="EMBL" id="KAF3840024.1"/>
    </source>
</evidence>
<gene>
    <name evidence="3" type="ORF">F7725_018741</name>
</gene>
<accession>A0A7J5XSB1</accession>
<dbReference type="AlphaFoldDB" id="A0A7J5XSB1"/>
<dbReference type="OrthoDB" id="2238957at2759"/>
<dbReference type="InterPro" id="IPR057881">
    <property type="entry name" value="ICE1_C"/>
</dbReference>
<evidence type="ECO:0000256" key="1">
    <source>
        <dbReference type="SAM" id="MobiDB-lite"/>
    </source>
</evidence>
<dbReference type="EMBL" id="JAAKFY010000021">
    <property type="protein sequence ID" value="KAF3840024.1"/>
    <property type="molecule type" value="Genomic_DNA"/>
</dbReference>
<evidence type="ECO:0000313" key="4">
    <source>
        <dbReference type="Proteomes" id="UP000518266"/>
    </source>
</evidence>
<reference evidence="3 4" key="1">
    <citation type="submission" date="2020-03" db="EMBL/GenBank/DDBJ databases">
        <title>Dissostichus mawsoni Genome sequencing and assembly.</title>
        <authorList>
            <person name="Park H."/>
        </authorList>
    </citation>
    <scope>NUCLEOTIDE SEQUENCE [LARGE SCALE GENOMIC DNA]</scope>
    <source>
        <strain evidence="3">DM0001</strain>
        <tissue evidence="3">Muscle</tissue>
    </source>
</reference>
<sequence length="235" mass="26102">MLSSSSNSGVEATSAQTLSSQQCKPKTALPSLEGGEPAKQNLIAHFLKKIENQFFDLLPVIQSHLHVGNLTKKPVLRDEEKEVISEICQNSLLNTGDMILAILEKLKEGKKYLNSNHIQALCRVHTGICRQTRDWEKAHILAHSILTEDFPDCAKMILFMVTTWPKAIHTVTKLKAEENVLSCLSAFLGWEKSPPCEIEMLISRTLSDIQSGSGMSFTKHSRYGQDLGLRPGSMS</sequence>
<evidence type="ECO:0000259" key="2">
    <source>
        <dbReference type="Pfam" id="PF25817"/>
    </source>
</evidence>
<feature type="region of interest" description="Disordered" evidence="1">
    <location>
        <begin position="1"/>
        <end position="34"/>
    </location>
</feature>
<comment type="caution">
    <text evidence="3">The sequence shown here is derived from an EMBL/GenBank/DDBJ whole genome shotgun (WGS) entry which is preliminary data.</text>
</comment>
<dbReference type="Proteomes" id="UP000518266">
    <property type="component" value="Unassembled WGS sequence"/>
</dbReference>